<gene>
    <name evidence="6" type="ORF">RRG08_027280</name>
</gene>
<sequence>MEPLRPSFPLWKKSERPVQRRLTAFAMKTLCQAEHFVTIDHNQTCASLTWLEKQQNLDGSFQEMVWVTHREMLGGINGDISHTAFILIALLECECPGKDHGLVVKRAIRYIADNTDIADRPLAVAISAYALTLAGHSEGDHLFQRLKQTGRSSPEGFTYWNPAASEAEFEDQKVPYWYQRKPGALAVEVTSYALLTYLARGDISTATSIVGWLLQQRNSHGAFVSTQDTVVGLQALSEYSIKSYSAILDMTCHIRSEVDDRFRRSISLTPEDAMVLKSVPKVPTGGKLHFEAEGTGVGLMQVEVRFNVPDDEMACRYDVKVSTHQQSTLLQSFFGSHKRSKCEPCSVTCVEDEDEDYDDYDDEEGFEDFVFPSVMPRILRAWNKKMRTGPLHSYHENYKGHEKKDQPLFGSKIGRPVSRVKRSTRAFSSNVICMEICLRYLGESTTGMSIVDAGLLTGYAPVEEDLQNLKTAGKIDHYEKSKRSVVLYIDQVSSDRMTCVKFRARQDHMAQNIQPAKVQVFDYYNPDDRCTVFYKGDNRSGELVNFCDDKKQICQCLESRCSYCEESWQGLRWSDMVKYACSNASYVLEIKTLDRDLEKVGFERILGEISKVNSQKGHHKLKAGDKVILLKRASCFCPRLTSGETYLMMLTPPKRFRDANGNLIYAFLLDKRVMAVHATKQLRGLTGQQRNTARNIRRTVRRLRRRGCAPGRSKDTRSLSSRRRSDPPCAQDLDIADPVISLALLNEASRPIVPVRLGFD</sequence>
<name>A0AAE1EB75_9GAST</name>
<dbReference type="Gene3D" id="2.40.50.120">
    <property type="match status" value="1"/>
</dbReference>
<dbReference type="Pfam" id="PF07677">
    <property type="entry name" value="A2M_recep"/>
    <property type="match status" value="1"/>
</dbReference>
<comment type="caution">
    <text evidence="6">The sequence shown here is derived from an EMBL/GenBank/DDBJ whole genome shotgun (WGS) entry which is preliminary data.</text>
</comment>
<dbReference type="AlphaFoldDB" id="A0AAE1EB75"/>
<keyword evidence="3" id="KW-1015">Disulfide bond</keyword>
<dbReference type="PROSITE" id="PS50189">
    <property type="entry name" value="NTR"/>
    <property type="match status" value="1"/>
</dbReference>
<evidence type="ECO:0000313" key="7">
    <source>
        <dbReference type="Proteomes" id="UP001283361"/>
    </source>
</evidence>
<dbReference type="Proteomes" id="UP001283361">
    <property type="component" value="Unassembled WGS sequence"/>
</dbReference>
<evidence type="ECO:0000256" key="3">
    <source>
        <dbReference type="ARBA" id="ARBA00023157"/>
    </source>
</evidence>
<dbReference type="InterPro" id="IPR018933">
    <property type="entry name" value="Netrin_module_non-TIMP"/>
</dbReference>
<dbReference type="SUPFAM" id="SSF50242">
    <property type="entry name" value="TIMP-like"/>
    <property type="match status" value="1"/>
</dbReference>
<dbReference type="InterPro" id="IPR001134">
    <property type="entry name" value="Netrin_domain"/>
</dbReference>
<dbReference type="Gene3D" id="1.50.10.20">
    <property type="match status" value="1"/>
</dbReference>
<dbReference type="InterPro" id="IPR008993">
    <property type="entry name" value="TIMP-like_OB-fold"/>
</dbReference>
<evidence type="ECO:0000256" key="4">
    <source>
        <dbReference type="SAM" id="MobiDB-lite"/>
    </source>
</evidence>
<dbReference type="InterPro" id="IPR036595">
    <property type="entry name" value="A-macroglobulin_rcpt-bd_sf"/>
</dbReference>
<dbReference type="GO" id="GO:0005615">
    <property type="term" value="C:extracellular space"/>
    <property type="evidence" value="ECO:0007669"/>
    <property type="project" value="InterPro"/>
</dbReference>
<dbReference type="SMART" id="SM01361">
    <property type="entry name" value="A2M_recep"/>
    <property type="match status" value="1"/>
</dbReference>
<feature type="region of interest" description="Disordered" evidence="4">
    <location>
        <begin position="706"/>
        <end position="730"/>
    </location>
</feature>
<organism evidence="6 7">
    <name type="scientific">Elysia crispata</name>
    <name type="common">lettuce slug</name>
    <dbReference type="NCBI Taxonomy" id="231223"/>
    <lineage>
        <taxon>Eukaryota</taxon>
        <taxon>Metazoa</taxon>
        <taxon>Spiralia</taxon>
        <taxon>Lophotrochozoa</taxon>
        <taxon>Mollusca</taxon>
        <taxon>Gastropoda</taxon>
        <taxon>Heterobranchia</taxon>
        <taxon>Euthyneura</taxon>
        <taxon>Panpulmonata</taxon>
        <taxon>Sacoglossa</taxon>
        <taxon>Placobranchoidea</taxon>
        <taxon>Plakobranchidae</taxon>
        <taxon>Elysia</taxon>
    </lineage>
</organism>
<evidence type="ECO:0000313" key="6">
    <source>
        <dbReference type="EMBL" id="KAK3801076.1"/>
    </source>
</evidence>
<evidence type="ECO:0000256" key="2">
    <source>
        <dbReference type="ARBA" id="ARBA00022525"/>
    </source>
</evidence>
<dbReference type="PANTHER" id="PTHR11412:SF166">
    <property type="entry name" value="NTR DOMAIN-CONTAINING PROTEIN"/>
    <property type="match status" value="1"/>
</dbReference>
<keyword evidence="2" id="KW-0964">Secreted</keyword>
<evidence type="ECO:0000259" key="5">
    <source>
        <dbReference type="PROSITE" id="PS50189"/>
    </source>
</evidence>
<dbReference type="SUPFAM" id="SSF49410">
    <property type="entry name" value="Alpha-macroglobulin receptor domain"/>
    <property type="match status" value="1"/>
</dbReference>
<dbReference type="SUPFAM" id="SSF48239">
    <property type="entry name" value="Terpenoid cyclases/Protein prenyltransferases"/>
    <property type="match status" value="1"/>
</dbReference>
<dbReference type="PANTHER" id="PTHR11412">
    <property type="entry name" value="MACROGLOBULIN / COMPLEMENT"/>
    <property type="match status" value="1"/>
</dbReference>
<dbReference type="InterPro" id="IPR008930">
    <property type="entry name" value="Terpenoid_cyclase/PrenylTrfase"/>
</dbReference>
<accession>A0AAE1EB75</accession>
<dbReference type="EMBL" id="JAWDGP010000372">
    <property type="protein sequence ID" value="KAK3801076.1"/>
    <property type="molecule type" value="Genomic_DNA"/>
</dbReference>
<dbReference type="Pfam" id="PF01759">
    <property type="entry name" value="NTR"/>
    <property type="match status" value="1"/>
</dbReference>
<dbReference type="Gene3D" id="2.60.40.690">
    <property type="entry name" value="Alpha-macroglobulin, receptor-binding domain"/>
    <property type="match status" value="1"/>
</dbReference>
<feature type="domain" description="NTR" evidence="5">
    <location>
        <begin position="561"/>
        <end position="708"/>
    </location>
</feature>
<evidence type="ECO:0000256" key="1">
    <source>
        <dbReference type="ARBA" id="ARBA00004613"/>
    </source>
</evidence>
<keyword evidence="7" id="KW-1185">Reference proteome</keyword>
<dbReference type="InterPro" id="IPR009048">
    <property type="entry name" value="A-macroglobulin_rcpt-bd"/>
</dbReference>
<dbReference type="Pfam" id="PF07678">
    <property type="entry name" value="TED_complement"/>
    <property type="match status" value="1"/>
</dbReference>
<protein>
    <recommendedName>
        <fullName evidence="5">NTR domain-containing protein</fullName>
    </recommendedName>
</protein>
<dbReference type="InterPro" id="IPR011626">
    <property type="entry name" value="Alpha-macroglobulin_TED"/>
</dbReference>
<dbReference type="InterPro" id="IPR050473">
    <property type="entry name" value="A2M/Complement_sys"/>
</dbReference>
<reference evidence="6" key="1">
    <citation type="journal article" date="2023" name="G3 (Bethesda)">
        <title>A reference genome for the long-term kleptoplast-retaining sea slug Elysia crispata morphotype clarki.</title>
        <authorList>
            <person name="Eastman K.E."/>
            <person name="Pendleton A.L."/>
            <person name="Shaikh M.A."/>
            <person name="Suttiyut T."/>
            <person name="Ogas R."/>
            <person name="Tomko P."/>
            <person name="Gavelis G."/>
            <person name="Widhalm J.R."/>
            <person name="Wisecaver J.H."/>
        </authorList>
    </citation>
    <scope>NUCLEOTIDE SEQUENCE</scope>
    <source>
        <strain evidence="6">ECLA1</strain>
    </source>
</reference>
<proteinExistence type="predicted"/>
<comment type="subcellular location">
    <subcellularLocation>
        <location evidence="1">Secreted</location>
    </subcellularLocation>
</comment>